<dbReference type="EMBL" id="JAQQAF010000007">
    <property type="protein sequence ID" value="KAJ8470760.1"/>
    <property type="molecule type" value="Genomic_DNA"/>
</dbReference>
<sequence>MAKTSHGSTQDRLQPNKRVTVDADQHTKTRPSQMMAELCQELVLEAVVLAVTLHFIPLFPLFLVLQQSFAFFRT</sequence>
<protein>
    <submittedName>
        <fullName evidence="3">Uncharacterized protein</fullName>
    </submittedName>
</protein>
<keyword evidence="2" id="KW-0472">Membrane</keyword>
<dbReference type="AlphaFoldDB" id="A0AAV8P7Z6"/>
<proteinExistence type="predicted"/>
<accession>A0AAV8P7Z6</accession>
<evidence type="ECO:0000256" key="1">
    <source>
        <dbReference type="SAM" id="MobiDB-lite"/>
    </source>
</evidence>
<evidence type="ECO:0000313" key="4">
    <source>
        <dbReference type="Proteomes" id="UP001222027"/>
    </source>
</evidence>
<keyword evidence="4" id="KW-1185">Reference proteome</keyword>
<reference evidence="3 4" key="1">
    <citation type="submission" date="2022-12" db="EMBL/GenBank/DDBJ databases">
        <title>Chromosome-scale assembly of the Ensete ventricosum genome.</title>
        <authorList>
            <person name="Dussert Y."/>
            <person name="Stocks J."/>
            <person name="Wendawek A."/>
            <person name="Woldeyes F."/>
            <person name="Nichols R.A."/>
            <person name="Borrell J.S."/>
        </authorList>
    </citation>
    <scope>NUCLEOTIDE SEQUENCE [LARGE SCALE GENOMIC DNA]</scope>
    <source>
        <strain evidence="4">cv. Maze</strain>
        <tissue evidence="3">Seeds</tissue>
    </source>
</reference>
<keyword evidence="2" id="KW-0812">Transmembrane</keyword>
<evidence type="ECO:0000256" key="2">
    <source>
        <dbReference type="SAM" id="Phobius"/>
    </source>
</evidence>
<comment type="caution">
    <text evidence="3">The sequence shown here is derived from an EMBL/GenBank/DDBJ whole genome shotgun (WGS) entry which is preliminary data.</text>
</comment>
<feature type="transmembrane region" description="Helical" evidence="2">
    <location>
        <begin position="42"/>
        <end position="65"/>
    </location>
</feature>
<gene>
    <name evidence="3" type="ORF">OPV22_025103</name>
</gene>
<keyword evidence="2" id="KW-1133">Transmembrane helix</keyword>
<evidence type="ECO:0000313" key="3">
    <source>
        <dbReference type="EMBL" id="KAJ8470760.1"/>
    </source>
</evidence>
<feature type="compositionally biased region" description="Polar residues" evidence="1">
    <location>
        <begin position="1"/>
        <end position="13"/>
    </location>
</feature>
<name>A0AAV8P7Z6_ENSVE</name>
<organism evidence="3 4">
    <name type="scientific">Ensete ventricosum</name>
    <name type="common">Abyssinian banana</name>
    <name type="synonym">Musa ensete</name>
    <dbReference type="NCBI Taxonomy" id="4639"/>
    <lineage>
        <taxon>Eukaryota</taxon>
        <taxon>Viridiplantae</taxon>
        <taxon>Streptophyta</taxon>
        <taxon>Embryophyta</taxon>
        <taxon>Tracheophyta</taxon>
        <taxon>Spermatophyta</taxon>
        <taxon>Magnoliopsida</taxon>
        <taxon>Liliopsida</taxon>
        <taxon>Zingiberales</taxon>
        <taxon>Musaceae</taxon>
        <taxon>Ensete</taxon>
    </lineage>
</organism>
<feature type="region of interest" description="Disordered" evidence="1">
    <location>
        <begin position="1"/>
        <end position="29"/>
    </location>
</feature>
<dbReference type="Proteomes" id="UP001222027">
    <property type="component" value="Unassembled WGS sequence"/>
</dbReference>